<reference evidence="2" key="1">
    <citation type="submission" date="2021-01" db="UniProtKB">
        <authorList>
            <consortium name="EnsemblMetazoa"/>
        </authorList>
    </citation>
    <scope>IDENTIFICATION</scope>
</reference>
<dbReference type="AlphaFoldDB" id="A0A7M7HAM3"/>
<proteinExistence type="predicted"/>
<dbReference type="EnsemblMetazoa" id="XM_008216524">
    <property type="protein sequence ID" value="XP_008214746"/>
    <property type="gene ID" value="LOC103317736"/>
</dbReference>
<feature type="compositionally biased region" description="Acidic residues" evidence="1">
    <location>
        <begin position="412"/>
        <end position="421"/>
    </location>
</feature>
<keyword evidence="3" id="KW-1185">Reference proteome</keyword>
<dbReference type="InParanoid" id="A0A7M7HAM3"/>
<feature type="region of interest" description="Disordered" evidence="1">
    <location>
        <begin position="412"/>
        <end position="448"/>
    </location>
</feature>
<dbReference type="Proteomes" id="UP000002358">
    <property type="component" value="Chromosome 4"/>
</dbReference>
<dbReference type="KEGG" id="nvi:103317736"/>
<sequence length="610" mass="69172">MCSSCRRDADDARINDGCCAGGKARRQQGCCLDRPYDCTGTRPRGPSGRGKCRCELEESWNKCTPPRPHRDWPGNFGELRRRWSEHVKRQSCPCDDCRKKSILPLTYNDTVETSPNTDCEDESDDCQRRHTSNNYKCPASSRFSSSRHSSASAKNTSGRCDADNGCCLCQAARRDCCCPSPVQVDARSHENCSCECPEPVECPCSPAERRFPRPGRRCTVADSCPVNRARHERRKCRSRTSSDSEDRRRVNSRQEKHEQPKIQKCRKNTPYEPKHQNSNRSSCCSAKATSHCPNLPGFPRCYFDQPSILHATPCRSPTLSTAPLLSRLCRDNNSSRVCCQRQLTIRRWRRGTSCCRSYGYRRHSLSDVEDEDSSCTSGKSSDWDCRPIVYERGELLIIEDTKDLVAARVDDNEAASAEDESTGSLREQPSSPHHPLPSPLRNFDSHAENCANRPLNHASKRRSDETIFFDVDVLVTEESSLSLRFCGEEGKNEPEKMAPAYGELEEKISGAKRTNQLFEELNNSGSKCRGNEESHRKSVNKQISRMDRPDRISTIDLHCSKFTIGYPEDKKTKKPERCPATCRYFVGSQKAASDDHQRVLSNRKKSRRRV</sequence>
<dbReference type="RefSeq" id="XP_008214746.1">
    <property type="nucleotide sequence ID" value="XM_008216524.4"/>
</dbReference>
<evidence type="ECO:0000256" key="1">
    <source>
        <dbReference type="SAM" id="MobiDB-lite"/>
    </source>
</evidence>
<feature type="region of interest" description="Disordered" evidence="1">
    <location>
        <begin position="137"/>
        <end position="159"/>
    </location>
</feature>
<feature type="compositionally biased region" description="Low complexity" evidence="1">
    <location>
        <begin position="139"/>
        <end position="153"/>
    </location>
</feature>
<name>A0A7M7HAM3_NASVI</name>
<dbReference type="GeneID" id="103317736"/>
<organism evidence="2 3">
    <name type="scientific">Nasonia vitripennis</name>
    <name type="common">Parasitic wasp</name>
    <dbReference type="NCBI Taxonomy" id="7425"/>
    <lineage>
        <taxon>Eukaryota</taxon>
        <taxon>Metazoa</taxon>
        <taxon>Ecdysozoa</taxon>
        <taxon>Arthropoda</taxon>
        <taxon>Hexapoda</taxon>
        <taxon>Insecta</taxon>
        <taxon>Pterygota</taxon>
        <taxon>Neoptera</taxon>
        <taxon>Endopterygota</taxon>
        <taxon>Hymenoptera</taxon>
        <taxon>Apocrita</taxon>
        <taxon>Proctotrupomorpha</taxon>
        <taxon>Chalcidoidea</taxon>
        <taxon>Pteromalidae</taxon>
        <taxon>Pteromalinae</taxon>
        <taxon>Nasonia</taxon>
    </lineage>
</organism>
<feature type="region of interest" description="Disordered" evidence="1">
    <location>
        <begin position="522"/>
        <end position="542"/>
    </location>
</feature>
<feature type="compositionally biased region" description="Basic and acidic residues" evidence="1">
    <location>
        <begin position="240"/>
        <end position="261"/>
    </location>
</feature>
<evidence type="ECO:0000313" key="2">
    <source>
        <dbReference type="EnsemblMetazoa" id="XP_008214746"/>
    </source>
</evidence>
<feature type="region of interest" description="Disordered" evidence="1">
    <location>
        <begin position="235"/>
        <end position="279"/>
    </location>
</feature>
<protein>
    <submittedName>
        <fullName evidence="2">Uncharacterized protein</fullName>
    </submittedName>
</protein>
<accession>A0A7M7HAM3</accession>
<evidence type="ECO:0000313" key="3">
    <source>
        <dbReference type="Proteomes" id="UP000002358"/>
    </source>
</evidence>
<dbReference type="OrthoDB" id="7699760at2759"/>